<sequence length="82" mass="9030">MPRKPRYRLPTTNDAVTAAQSRSTSVGTMQGSTGRSSVQPQEVQKNTLSTRTGPRQAPSNVWRFRPPCNEARPAHSTRVVVP</sequence>
<comment type="caution">
    <text evidence="2">The sequence shown here is derived from an EMBL/GenBank/DDBJ whole genome shotgun (WGS) entry which is preliminary data.</text>
</comment>
<protein>
    <submittedName>
        <fullName evidence="2">Uncharacterized protein</fullName>
    </submittedName>
</protein>
<keyword evidence="3" id="KW-1185">Reference proteome</keyword>
<accession>A0ABU6X5J3</accession>
<feature type="region of interest" description="Disordered" evidence="1">
    <location>
        <begin position="1"/>
        <end position="82"/>
    </location>
</feature>
<reference evidence="2 3" key="1">
    <citation type="journal article" date="2023" name="Plants (Basel)">
        <title>Bridging the Gap: Combining Genomics and Transcriptomics Approaches to Understand Stylosanthes scabra, an Orphan Legume from the Brazilian Caatinga.</title>
        <authorList>
            <person name="Ferreira-Neto J.R.C."/>
            <person name="da Silva M.D."/>
            <person name="Binneck E."/>
            <person name="de Melo N.F."/>
            <person name="da Silva R.H."/>
            <person name="de Melo A.L.T.M."/>
            <person name="Pandolfi V."/>
            <person name="Bustamante F.O."/>
            <person name="Brasileiro-Vidal A.C."/>
            <person name="Benko-Iseppon A.M."/>
        </authorList>
    </citation>
    <scope>NUCLEOTIDE SEQUENCE [LARGE SCALE GENOMIC DNA]</scope>
    <source>
        <tissue evidence="2">Leaves</tissue>
    </source>
</reference>
<dbReference type="Proteomes" id="UP001341840">
    <property type="component" value="Unassembled WGS sequence"/>
</dbReference>
<evidence type="ECO:0000313" key="2">
    <source>
        <dbReference type="EMBL" id="MED6193217.1"/>
    </source>
</evidence>
<name>A0ABU6X5J3_9FABA</name>
<evidence type="ECO:0000256" key="1">
    <source>
        <dbReference type="SAM" id="MobiDB-lite"/>
    </source>
</evidence>
<gene>
    <name evidence="2" type="ORF">PIB30_017183</name>
</gene>
<dbReference type="EMBL" id="JASCZI010211498">
    <property type="protein sequence ID" value="MED6193217.1"/>
    <property type="molecule type" value="Genomic_DNA"/>
</dbReference>
<evidence type="ECO:0000313" key="3">
    <source>
        <dbReference type="Proteomes" id="UP001341840"/>
    </source>
</evidence>
<feature type="compositionally biased region" description="Polar residues" evidence="1">
    <location>
        <begin position="10"/>
        <end position="59"/>
    </location>
</feature>
<proteinExistence type="predicted"/>
<organism evidence="2 3">
    <name type="scientific">Stylosanthes scabra</name>
    <dbReference type="NCBI Taxonomy" id="79078"/>
    <lineage>
        <taxon>Eukaryota</taxon>
        <taxon>Viridiplantae</taxon>
        <taxon>Streptophyta</taxon>
        <taxon>Embryophyta</taxon>
        <taxon>Tracheophyta</taxon>
        <taxon>Spermatophyta</taxon>
        <taxon>Magnoliopsida</taxon>
        <taxon>eudicotyledons</taxon>
        <taxon>Gunneridae</taxon>
        <taxon>Pentapetalae</taxon>
        <taxon>rosids</taxon>
        <taxon>fabids</taxon>
        <taxon>Fabales</taxon>
        <taxon>Fabaceae</taxon>
        <taxon>Papilionoideae</taxon>
        <taxon>50 kb inversion clade</taxon>
        <taxon>dalbergioids sensu lato</taxon>
        <taxon>Dalbergieae</taxon>
        <taxon>Pterocarpus clade</taxon>
        <taxon>Stylosanthes</taxon>
    </lineage>
</organism>